<keyword evidence="8" id="KW-0282">Flagellum</keyword>
<evidence type="ECO:0000313" key="8">
    <source>
        <dbReference type="EMBL" id="MFH0253325.1"/>
    </source>
</evidence>
<name>A0ABW7I576_9RHOB</name>
<dbReference type="Pfam" id="PF07195">
    <property type="entry name" value="FliD_C"/>
    <property type="match status" value="1"/>
</dbReference>
<dbReference type="RefSeq" id="WP_377167897.1">
    <property type="nucleotide sequence ID" value="NZ_JBHTJC010000001.1"/>
</dbReference>
<dbReference type="InterPro" id="IPR040026">
    <property type="entry name" value="FliD"/>
</dbReference>
<keyword evidence="5" id="KW-0964">Secreted</keyword>
<accession>A0ABW7I576</accession>
<evidence type="ECO:0000256" key="2">
    <source>
        <dbReference type="ARBA" id="ARBA00011255"/>
    </source>
</evidence>
<dbReference type="PANTHER" id="PTHR30288">
    <property type="entry name" value="FLAGELLAR CAP/ASSEMBLY PROTEIN FLID"/>
    <property type="match status" value="1"/>
</dbReference>
<proteinExistence type="inferred from homology"/>
<feature type="domain" description="Flagellar hook-associated protein 2 C-terminal" evidence="7">
    <location>
        <begin position="227"/>
        <end position="523"/>
    </location>
</feature>
<comment type="caution">
    <text evidence="8">The sequence shown here is derived from an EMBL/GenBank/DDBJ whole genome shotgun (WGS) entry which is preliminary data.</text>
</comment>
<keyword evidence="8" id="KW-0969">Cilium</keyword>
<evidence type="ECO:0000259" key="7">
    <source>
        <dbReference type="Pfam" id="PF07195"/>
    </source>
</evidence>
<organism evidence="8 9">
    <name type="scientific">Roseovarius aquimarinus</name>
    <dbReference type="NCBI Taxonomy" id="1229156"/>
    <lineage>
        <taxon>Bacteria</taxon>
        <taxon>Pseudomonadati</taxon>
        <taxon>Pseudomonadota</taxon>
        <taxon>Alphaproteobacteria</taxon>
        <taxon>Rhodobacterales</taxon>
        <taxon>Roseobacteraceae</taxon>
        <taxon>Roseovarius</taxon>
    </lineage>
</organism>
<dbReference type="Proteomes" id="UP001607157">
    <property type="component" value="Unassembled WGS sequence"/>
</dbReference>
<keyword evidence="8" id="KW-0966">Cell projection</keyword>
<comment type="subcellular location">
    <subcellularLocation>
        <location evidence="5">Secreted</location>
    </subcellularLocation>
    <subcellularLocation>
        <location evidence="5">Bacterial flagellum</location>
    </subcellularLocation>
</comment>
<evidence type="ECO:0000256" key="4">
    <source>
        <dbReference type="ARBA" id="ARBA00023143"/>
    </source>
</evidence>
<evidence type="ECO:0000256" key="5">
    <source>
        <dbReference type="RuleBase" id="RU362066"/>
    </source>
</evidence>
<comment type="similarity">
    <text evidence="1 5">Belongs to the FliD family.</text>
</comment>
<evidence type="ECO:0000259" key="6">
    <source>
        <dbReference type="Pfam" id="PF02465"/>
    </source>
</evidence>
<evidence type="ECO:0000313" key="9">
    <source>
        <dbReference type="Proteomes" id="UP001607157"/>
    </source>
</evidence>
<evidence type="ECO:0000256" key="3">
    <source>
        <dbReference type="ARBA" id="ARBA00023054"/>
    </source>
</evidence>
<reference evidence="8 9" key="1">
    <citation type="submission" date="2024-10" db="EMBL/GenBank/DDBJ databases">
        <authorList>
            <person name="Yang X.-N."/>
        </authorList>
    </citation>
    <scope>NUCLEOTIDE SEQUENCE [LARGE SCALE GENOMIC DNA]</scope>
    <source>
        <strain evidence="8 9">CAU 1059</strain>
    </source>
</reference>
<dbReference type="InterPro" id="IPR010809">
    <property type="entry name" value="FliD_C"/>
</dbReference>
<evidence type="ECO:0000256" key="1">
    <source>
        <dbReference type="ARBA" id="ARBA00009764"/>
    </source>
</evidence>
<feature type="domain" description="Flagellar hook-associated protein 2 N-terminal" evidence="6">
    <location>
        <begin position="12"/>
        <end position="107"/>
    </location>
</feature>
<dbReference type="PANTHER" id="PTHR30288:SF0">
    <property type="entry name" value="FLAGELLAR HOOK-ASSOCIATED PROTEIN 2"/>
    <property type="match status" value="1"/>
</dbReference>
<gene>
    <name evidence="8" type="primary">fliD</name>
    <name evidence="8" type="ORF">ACGRVM_05450</name>
</gene>
<dbReference type="InterPro" id="IPR003481">
    <property type="entry name" value="FliD_N"/>
</dbReference>
<keyword evidence="3" id="KW-0175">Coiled coil</keyword>
<keyword evidence="9" id="KW-1185">Reference proteome</keyword>
<sequence length="539" mass="55149">MDILSSLNTGGTGLNIAELSETLAKSETEPRKALIDARIDSAEMRLSGYERLRGQAGMLDEALGMMRGLSSRTLASDAGALGVTVTDPEALAPGRSTVAVERLAQAQVLSFGGFASPDAEIGAGAMSVGIGSWSADTPPVFAQGTEAARTLNFAPGSTLSDMARALDALPGVSARVIDLGDGTFSLGVLSETGAANALNFSVAPGADPALAAFDFASGPGAAQVQGAEDALLRLNGIAVTRPSNVVDDLLPGASLSLNGVTSTPATVTAAPNVDGALEVMQSFVEIINATRRMIDTLTARGFGGDGVKGDLAGDSLSEGLMSGIDRVLGRAFGGAGVYLADLGIVTQRDGTYALDADAFTKALRADPAMIDPLVRDSVTGVGVKVSGLPAGAAEAGSYTFERDPATGAATLNGARVFGTEGENGVWSYRVSSGPMRGITIEVEAASSGGTLTFAPGMVGALQSYVTENMASDGGIAQREKALQDSVMDETEALAALEARGEEVRLRYLSRFTEMEKIVTQLNSTGDYLTNLIDAWNSDN</sequence>
<dbReference type="Pfam" id="PF02465">
    <property type="entry name" value="FliD_N"/>
    <property type="match status" value="1"/>
</dbReference>
<comment type="subunit">
    <text evidence="2 5">Homopentamer.</text>
</comment>
<protein>
    <recommendedName>
        <fullName evidence="5">Flagellar hook-associated protein 2</fullName>
        <shortName evidence="5">HAP2</shortName>
    </recommendedName>
    <alternativeName>
        <fullName evidence="5">Flagellar cap protein</fullName>
    </alternativeName>
</protein>
<dbReference type="EMBL" id="JBIHMM010000001">
    <property type="protein sequence ID" value="MFH0253325.1"/>
    <property type="molecule type" value="Genomic_DNA"/>
</dbReference>
<keyword evidence="4 5" id="KW-0975">Bacterial flagellum</keyword>
<comment type="function">
    <text evidence="5">Required for morphogenesis and for the elongation of the flagellar filament by facilitating polymerization of the flagellin monomers at the tip of growing filament. Forms a capping structure, which prevents flagellin subunits (transported through the central channel of the flagellum) from leaking out without polymerization at the distal end.</text>
</comment>